<keyword evidence="8" id="KW-0645">Protease</keyword>
<dbReference type="GeneID" id="53315878"/>
<evidence type="ECO:0000313" key="8">
    <source>
        <dbReference type="EMBL" id="AMW34104.1"/>
    </source>
</evidence>
<dbReference type="SMART" id="SM00244">
    <property type="entry name" value="PHB"/>
    <property type="match status" value="1"/>
</dbReference>
<evidence type="ECO:0000313" key="9">
    <source>
        <dbReference type="Proteomes" id="UP000076066"/>
    </source>
</evidence>
<dbReference type="Pfam" id="PF01145">
    <property type="entry name" value="Band_7"/>
    <property type="match status" value="1"/>
</dbReference>
<evidence type="ECO:0000256" key="2">
    <source>
        <dbReference type="ARBA" id="ARBA00007862"/>
    </source>
</evidence>
<dbReference type="STRING" id="1549855.AY555_01745"/>
<keyword evidence="5" id="KW-0472">Membrane</keyword>
<evidence type="ECO:0000256" key="5">
    <source>
        <dbReference type="ARBA" id="ARBA00023136"/>
    </source>
</evidence>
<dbReference type="KEGG" id="hjo:AY555_01745"/>
<name>A0A143DBL0_9PROT</name>
<evidence type="ECO:0000259" key="7">
    <source>
        <dbReference type="SMART" id="SM00244"/>
    </source>
</evidence>
<keyword evidence="3" id="KW-0812">Transmembrane</keyword>
<dbReference type="PANTHER" id="PTHR42911">
    <property type="entry name" value="MODULATOR OF FTSH PROTEASE HFLC"/>
    <property type="match status" value="1"/>
</dbReference>
<keyword evidence="8" id="KW-0378">Hydrolase</keyword>
<dbReference type="GO" id="GO:0016020">
    <property type="term" value="C:membrane"/>
    <property type="evidence" value="ECO:0007669"/>
    <property type="project" value="UniProtKB-SubCell"/>
</dbReference>
<dbReference type="SUPFAM" id="SSF117892">
    <property type="entry name" value="Band 7/SPFH domain"/>
    <property type="match status" value="1"/>
</dbReference>
<keyword evidence="4" id="KW-1133">Transmembrane helix</keyword>
<dbReference type="PANTHER" id="PTHR42911:SF1">
    <property type="entry name" value="MODULATOR OF FTSH PROTEASE HFLC"/>
    <property type="match status" value="1"/>
</dbReference>
<proteinExistence type="inferred from homology"/>
<protein>
    <recommendedName>
        <fullName evidence="6">Protein HflC</fullName>
    </recommendedName>
</protein>
<dbReference type="InterPro" id="IPR036013">
    <property type="entry name" value="Band_7/SPFH_dom_sf"/>
</dbReference>
<dbReference type="EMBL" id="CP014525">
    <property type="protein sequence ID" value="AMW34104.1"/>
    <property type="molecule type" value="Genomic_DNA"/>
</dbReference>
<gene>
    <name evidence="8" type="ORF">AY555_01745</name>
</gene>
<dbReference type="GO" id="GO:0008233">
    <property type="term" value="F:peptidase activity"/>
    <property type="evidence" value="ECO:0007669"/>
    <property type="project" value="UniProtKB-KW"/>
</dbReference>
<dbReference type="Gene3D" id="3.30.479.30">
    <property type="entry name" value="Band 7 domain"/>
    <property type="match status" value="1"/>
</dbReference>
<keyword evidence="9" id="KW-1185">Reference proteome</keyword>
<sequence length="294" mass="32959">MNNGKLVLGGVAAFVLLLLVSGALFTVRQTQQAIVLQFGNPVRVIQEPGLHAKIPFAQNVILYENRVLELDPPTQELPLIDQKRIIVDTYARYRIVNPLEFYKTVRTESGLRDRLGGILNAAVRDELGESDLADLLTQKRGDVMRRITRAVQVRAPEFGIEIVDVRIGRTDLPQQTSQSVFNRMRSDRVAQAAQLRAEGEELKAKIQAEADRERTVLLAEARRVSEVLRGEGDGERNRILGDAYGRDPEFFRFYRSMEAYRNALGNGGTAMVLSPDSEFLKYFDRSAPAGSSVR</sequence>
<dbReference type="OrthoDB" id="9812991at2"/>
<comment type="similarity">
    <text evidence="2 6">Belongs to the band 7/mec-2 family. HflC subfamily.</text>
</comment>
<comment type="subcellular location">
    <subcellularLocation>
        <location evidence="1">Membrane</location>
        <topology evidence="1">Single-pass membrane protein</topology>
    </subcellularLocation>
</comment>
<dbReference type="GO" id="GO:0006508">
    <property type="term" value="P:proteolysis"/>
    <property type="evidence" value="ECO:0007669"/>
    <property type="project" value="UniProtKB-KW"/>
</dbReference>
<comment type="function">
    <text evidence="6">HflC and HflK could regulate a protease.</text>
</comment>
<organism evidence="8 9">
    <name type="scientific">Haematospirillum jordaniae</name>
    <dbReference type="NCBI Taxonomy" id="1549855"/>
    <lineage>
        <taxon>Bacteria</taxon>
        <taxon>Pseudomonadati</taxon>
        <taxon>Pseudomonadota</taxon>
        <taxon>Alphaproteobacteria</taxon>
        <taxon>Rhodospirillales</taxon>
        <taxon>Novispirillaceae</taxon>
        <taxon>Haematospirillum</taxon>
    </lineage>
</organism>
<accession>A0A143DBL0</accession>
<reference evidence="8 9" key="1">
    <citation type="submission" date="2016-02" db="EMBL/GenBank/DDBJ databases">
        <title>Complete Genome of H5569, the type strain of the newly described species Haematospirillium jordaniae.</title>
        <authorList>
            <person name="Nicholson A.C."/>
            <person name="Humrighouse B.W."/>
            <person name="Loparov V."/>
            <person name="McQuiston J.R."/>
        </authorList>
    </citation>
    <scope>NUCLEOTIDE SEQUENCE [LARGE SCALE GENOMIC DNA]</scope>
    <source>
        <strain evidence="8 9">H5569</strain>
    </source>
</reference>
<dbReference type="PIRSF" id="PIRSF005651">
    <property type="entry name" value="HflC"/>
    <property type="match status" value="1"/>
</dbReference>
<feature type="domain" description="Band 7" evidence="7">
    <location>
        <begin position="22"/>
        <end position="184"/>
    </location>
</feature>
<evidence type="ECO:0000256" key="6">
    <source>
        <dbReference type="PIRNR" id="PIRNR005651"/>
    </source>
</evidence>
<dbReference type="CDD" id="cd03405">
    <property type="entry name" value="SPFH_HflC"/>
    <property type="match status" value="1"/>
</dbReference>
<dbReference type="Proteomes" id="UP000076066">
    <property type="component" value="Chromosome"/>
</dbReference>
<dbReference type="InterPro" id="IPR010200">
    <property type="entry name" value="HflC"/>
</dbReference>
<dbReference type="AlphaFoldDB" id="A0A143DBL0"/>
<evidence type="ECO:0000256" key="1">
    <source>
        <dbReference type="ARBA" id="ARBA00004167"/>
    </source>
</evidence>
<evidence type="ECO:0000256" key="3">
    <source>
        <dbReference type="ARBA" id="ARBA00022692"/>
    </source>
</evidence>
<dbReference type="RefSeq" id="WP_066132618.1">
    <property type="nucleotide sequence ID" value="NZ_CP014525.1"/>
</dbReference>
<evidence type="ECO:0000256" key="4">
    <source>
        <dbReference type="ARBA" id="ARBA00022989"/>
    </source>
</evidence>
<dbReference type="InterPro" id="IPR001107">
    <property type="entry name" value="Band_7"/>
</dbReference>